<sequence>MDFKVPDYMQELALASGQGLDQLSAVLARILDHPVLISSSAYKLFSSSSHYDFESFHIYSNQPRTGSDALFTCHILTDTMQSLALGRVVAPFGRTLGYIFMLTDDDSPDPTHFKPLLDYAASLCAVHLQNRLELKQEQSKFKNAFLYDLIYGNLKRNDEIIATGELWGWNFRRPHTIMVFLLPEPDFYTTEWHLMDVLSRIVEQNFIEIYYKNPAVILRQNELILFVPMQTDKLAVQTEELLVFADKILSQVQNTELKGLAACGVGQAYSEATVLFRSYQEAKVALEMGKLLGIPIPFFRDLGLERILYKHDLQDLKEYYLHVLGELHKQDDQDSSLVTILESFAENQFDVGKTAKALFMHPNTLRYRLNKIENILGKPLTDNHARLDIMAAFKIKRLHTIETLLA</sequence>
<dbReference type="InterPro" id="IPR042070">
    <property type="entry name" value="PucR_C-HTH_sf"/>
</dbReference>
<feature type="domain" description="PucR C-terminal helix-turn-helix" evidence="2">
    <location>
        <begin position="337"/>
        <end position="395"/>
    </location>
</feature>
<proteinExistence type="inferred from homology"/>
<organism evidence="4">
    <name type="scientific">Desulfitobacterium hafniense</name>
    <name type="common">Desulfitobacterium frappieri</name>
    <dbReference type="NCBI Taxonomy" id="49338"/>
    <lineage>
        <taxon>Bacteria</taxon>
        <taxon>Bacillati</taxon>
        <taxon>Bacillota</taxon>
        <taxon>Clostridia</taxon>
        <taxon>Eubacteriales</taxon>
        <taxon>Desulfitobacteriaceae</taxon>
        <taxon>Desulfitobacterium</taxon>
    </lineage>
</organism>
<dbReference type="AlphaFoldDB" id="A0A098AX48"/>
<gene>
    <name evidence="4" type="ORF">DPCES_1281</name>
</gene>
<dbReference type="PANTHER" id="PTHR33744:SF1">
    <property type="entry name" value="DNA-BINDING TRANSCRIPTIONAL ACTIVATOR ADER"/>
    <property type="match status" value="1"/>
</dbReference>
<dbReference type="PANTHER" id="PTHR33744">
    <property type="entry name" value="CARBOHYDRATE DIACID REGULATOR"/>
    <property type="match status" value="1"/>
</dbReference>
<evidence type="ECO:0000256" key="1">
    <source>
        <dbReference type="ARBA" id="ARBA00006754"/>
    </source>
</evidence>
<dbReference type="InterPro" id="IPR051448">
    <property type="entry name" value="CdaR-like_regulators"/>
</dbReference>
<comment type="similarity">
    <text evidence="1">Belongs to the CdaR family.</text>
</comment>
<dbReference type="InterPro" id="IPR041522">
    <property type="entry name" value="CdaR_GGDEF"/>
</dbReference>
<evidence type="ECO:0000259" key="2">
    <source>
        <dbReference type="Pfam" id="PF13556"/>
    </source>
</evidence>
<reference evidence="4" key="1">
    <citation type="submission" date="2014-07" db="EMBL/GenBank/DDBJ databases">
        <authorList>
            <person name="Hornung V.Bastian."/>
        </authorList>
    </citation>
    <scope>NUCLEOTIDE SEQUENCE</scope>
    <source>
        <strain evidence="4">PCE-S</strain>
    </source>
</reference>
<dbReference type="Pfam" id="PF13556">
    <property type="entry name" value="HTH_30"/>
    <property type="match status" value="1"/>
</dbReference>
<dbReference type="Pfam" id="PF17853">
    <property type="entry name" value="GGDEF_2"/>
    <property type="match status" value="1"/>
</dbReference>
<evidence type="ECO:0000313" key="4">
    <source>
        <dbReference type="EMBL" id="CDX01168.1"/>
    </source>
</evidence>
<protein>
    <submittedName>
        <fullName evidence="4">Sugar diacid utilization regulator</fullName>
    </submittedName>
</protein>
<dbReference type="Gene3D" id="1.10.10.2840">
    <property type="entry name" value="PucR C-terminal helix-turn-helix domain"/>
    <property type="match status" value="1"/>
</dbReference>
<evidence type="ECO:0000259" key="3">
    <source>
        <dbReference type="Pfam" id="PF17853"/>
    </source>
</evidence>
<name>A0A098AX48_DESHA</name>
<accession>A0A098AX48</accession>
<dbReference type="EMBL" id="LK996017">
    <property type="protein sequence ID" value="CDX01168.1"/>
    <property type="molecule type" value="Genomic_DNA"/>
</dbReference>
<dbReference type="PATRIC" id="fig|49338.4.peg.1388"/>
<dbReference type="InterPro" id="IPR025736">
    <property type="entry name" value="PucR_C-HTH_dom"/>
</dbReference>
<feature type="domain" description="CdaR GGDEF-like" evidence="3">
    <location>
        <begin position="156"/>
        <end position="288"/>
    </location>
</feature>